<dbReference type="RefSeq" id="XP_003034392.1">
    <property type="nucleotide sequence ID" value="XM_003034346.1"/>
</dbReference>
<dbReference type="PANTHER" id="PTHR13619:SF0">
    <property type="entry name" value="PHOSPHATIDATE CYTIDYLYLTRANSFERASE, MITOCHONDRIAL"/>
    <property type="match status" value="1"/>
</dbReference>
<dbReference type="OrthoDB" id="341477at2759"/>
<dbReference type="EMBL" id="GL377304">
    <property type="protein sequence ID" value="EFI99489.1"/>
    <property type="molecule type" value="Genomic_DNA"/>
</dbReference>
<evidence type="ECO:0000256" key="19">
    <source>
        <dbReference type="SAM" id="MobiDB-lite"/>
    </source>
</evidence>
<gene>
    <name evidence="20" type="ORF">SCHCODRAFT_75297</name>
</gene>
<dbReference type="GeneID" id="9585439"/>
<dbReference type="AlphaFoldDB" id="D8PZS1"/>
<evidence type="ECO:0000256" key="12">
    <source>
        <dbReference type="ARBA" id="ARBA00022842"/>
    </source>
</evidence>
<dbReference type="Proteomes" id="UP000007431">
    <property type="component" value="Unassembled WGS sequence"/>
</dbReference>
<dbReference type="OMA" id="HAENMHR"/>
<keyword evidence="8" id="KW-0444">Lipid biosynthesis</keyword>
<evidence type="ECO:0000256" key="11">
    <source>
        <dbReference type="ARBA" id="ARBA00022792"/>
    </source>
</evidence>
<evidence type="ECO:0000256" key="5">
    <source>
        <dbReference type="ARBA" id="ARBA00005458"/>
    </source>
</evidence>
<evidence type="ECO:0000256" key="7">
    <source>
        <dbReference type="ARBA" id="ARBA00018337"/>
    </source>
</evidence>
<evidence type="ECO:0000256" key="18">
    <source>
        <dbReference type="ARBA" id="ARBA00029893"/>
    </source>
</evidence>
<keyword evidence="12" id="KW-0460">Magnesium</keyword>
<evidence type="ECO:0000256" key="17">
    <source>
        <dbReference type="ARBA" id="ARBA00023264"/>
    </source>
</evidence>
<dbReference type="HOGENOM" id="CLU_030279_1_1_1"/>
<evidence type="ECO:0000256" key="2">
    <source>
        <dbReference type="ARBA" id="ARBA00004443"/>
    </source>
</evidence>
<dbReference type="UniPathway" id="UPA00557">
    <property type="reaction ID" value="UER00614"/>
</dbReference>
<evidence type="ECO:0000256" key="1">
    <source>
        <dbReference type="ARBA" id="ARBA00001946"/>
    </source>
</evidence>
<dbReference type="GO" id="GO:0005743">
    <property type="term" value="C:mitochondrial inner membrane"/>
    <property type="evidence" value="ECO:0007669"/>
    <property type="project" value="UniProtKB-SubCell"/>
</dbReference>
<evidence type="ECO:0000256" key="6">
    <source>
        <dbReference type="ARBA" id="ARBA00012487"/>
    </source>
</evidence>
<dbReference type="GO" id="GO:0032049">
    <property type="term" value="P:cardiolipin biosynthetic process"/>
    <property type="evidence" value="ECO:0007669"/>
    <property type="project" value="InterPro"/>
</dbReference>
<accession>D8PZS1</accession>
<keyword evidence="21" id="KW-1185">Reference proteome</keyword>
<evidence type="ECO:0000256" key="15">
    <source>
        <dbReference type="ARBA" id="ARBA00023136"/>
    </source>
</evidence>
<reference evidence="20 21" key="1">
    <citation type="journal article" date="2010" name="Nat. Biotechnol.">
        <title>Genome sequence of the model mushroom Schizophyllum commune.</title>
        <authorList>
            <person name="Ohm R.A."/>
            <person name="de Jong J.F."/>
            <person name="Lugones L.G."/>
            <person name="Aerts A."/>
            <person name="Kothe E."/>
            <person name="Stajich J.E."/>
            <person name="de Vries R.P."/>
            <person name="Record E."/>
            <person name="Levasseur A."/>
            <person name="Baker S.E."/>
            <person name="Bartholomew K.A."/>
            <person name="Coutinho P.M."/>
            <person name="Erdmann S."/>
            <person name="Fowler T.J."/>
            <person name="Gathman A.C."/>
            <person name="Lombard V."/>
            <person name="Henrissat B."/>
            <person name="Knabe N."/>
            <person name="Kuees U."/>
            <person name="Lilly W.W."/>
            <person name="Lindquist E."/>
            <person name="Lucas S."/>
            <person name="Magnuson J.K."/>
            <person name="Piumi F."/>
            <person name="Raudaskoski M."/>
            <person name="Salamov A."/>
            <person name="Schmutz J."/>
            <person name="Schwarze F.W.M.R."/>
            <person name="vanKuyk P.A."/>
            <person name="Horton J.S."/>
            <person name="Grigoriev I.V."/>
            <person name="Woesten H.A.B."/>
        </authorList>
    </citation>
    <scope>NUCLEOTIDE SEQUENCE [LARGE SCALE GENOMIC DNA]</scope>
    <source>
        <strain evidence="21">H4-8 / FGSC 9210</strain>
    </source>
</reference>
<keyword evidence="17" id="KW-1208">Phospholipid metabolism</keyword>
<dbReference type="STRING" id="578458.D8PZS1"/>
<keyword evidence="15" id="KW-0472">Membrane</keyword>
<evidence type="ECO:0000313" key="21">
    <source>
        <dbReference type="Proteomes" id="UP000007431"/>
    </source>
</evidence>
<keyword evidence="13" id="KW-0443">Lipid metabolism</keyword>
<comment type="subcellular location">
    <subcellularLocation>
        <location evidence="2">Mitochondrion inner membrane</location>
        <topology evidence="2">Peripheral membrane protein</topology>
        <orientation evidence="2">Matrix side</orientation>
    </subcellularLocation>
</comment>
<feature type="compositionally biased region" description="Pro residues" evidence="19">
    <location>
        <begin position="39"/>
        <end position="48"/>
    </location>
</feature>
<dbReference type="KEGG" id="scm:SCHCO_02615029"/>
<dbReference type="GO" id="GO:0016024">
    <property type="term" value="P:CDP-diacylglycerol biosynthetic process"/>
    <property type="evidence" value="ECO:0007669"/>
    <property type="project" value="UniProtKB-UniPathway"/>
</dbReference>
<dbReference type="VEuPathDB" id="FungiDB:SCHCODRAFT_02615029"/>
<dbReference type="EC" id="2.7.7.41" evidence="6"/>
<name>D8PZS1_SCHCM</name>
<feature type="region of interest" description="Disordered" evidence="19">
    <location>
        <begin position="27"/>
        <end position="65"/>
    </location>
</feature>
<protein>
    <recommendedName>
        <fullName evidence="7">Phosphatidate cytidylyltransferase, mitochondrial</fullName>
        <ecNumber evidence="6">2.7.7.41</ecNumber>
    </recommendedName>
    <alternativeName>
        <fullName evidence="18">CDP-diacylglycerol synthase</fullName>
    </alternativeName>
</protein>
<sequence>MSLIIAAVKPRARSLPLLLHARTLATETTHSGGSSELPPYIPPKPPNNSKPRASLGPQPRQTSSQRIIYPRALPPDFGRNQFLPVSSTTRELLESIVAQFNAPIRYAFAYGSGVFEQDGYRTVEAPDGEKPMLDFLFAVTHADHFHSINMNQFPSHYPLSARVLGSDYVSRVQNISPGVWFNAYVPMNGVTIKYGVTTVDNLCSDLLNWRTLYLAGRMHKPLRIIKDDARVRLTQQVNLTSAVRHALLTMPEEFTEAELFERIAGISYNGDPRMVLPAENRSKVQNIVKKQAPQFKELYHRLVVGLPGVHWPSFSSTIKQDTSAHARAAHLRKLPSHLLAGVKGHYSSTLDINDFSDSAAWVRMAGDERLPEVIRQQTSSIVKGPATIQTMKGILSSGLVKSARYSAAKIGKWWKGSSGGQAS</sequence>
<keyword evidence="16" id="KW-0594">Phospholipid biosynthesis</keyword>
<dbReference type="Pfam" id="PF09139">
    <property type="entry name" value="Tam41_Mmp37"/>
    <property type="match status" value="1"/>
</dbReference>
<dbReference type="InterPro" id="IPR015222">
    <property type="entry name" value="Tam41"/>
</dbReference>
<evidence type="ECO:0000256" key="8">
    <source>
        <dbReference type="ARBA" id="ARBA00022516"/>
    </source>
</evidence>
<evidence type="ECO:0000256" key="9">
    <source>
        <dbReference type="ARBA" id="ARBA00022679"/>
    </source>
</evidence>
<evidence type="ECO:0000256" key="16">
    <source>
        <dbReference type="ARBA" id="ARBA00023209"/>
    </source>
</evidence>
<evidence type="ECO:0000256" key="10">
    <source>
        <dbReference type="ARBA" id="ARBA00022695"/>
    </source>
</evidence>
<dbReference type="PANTHER" id="PTHR13619">
    <property type="entry name" value="PHOSPHATIDATE CYTIDYLYLTRANSFERASE, MITOCHONDRIAL"/>
    <property type="match status" value="1"/>
</dbReference>
<comment type="pathway">
    <text evidence="3">Phospholipid metabolism; CDP-diacylglycerol biosynthesis; CDP-diacylglycerol from sn-glycerol 3-phosphate: step 3/3.</text>
</comment>
<evidence type="ECO:0000256" key="4">
    <source>
        <dbReference type="ARBA" id="ARBA00005189"/>
    </source>
</evidence>
<comment type="pathway">
    <text evidence="4">Lipid metabolism.</text>
</comment>
<proteinExistence type="inferred from homology"/>
<comment type="cofactor">
    <cofactor evidence="1">
        <name>Mg(2+)</name>
        <dbReference type="ChEBI" id="CHEBI:18420"/>
    </cofactor>
</comment>
<dbReference type="FunCoup" id="D8PZS1">
    <property type="interactions" value="448"/>
</dbReference>
<dbReference type="InParanoid" id="D8PZS1"/>
<evidence type="ECO:0000256" key="3">
    <source>
        <dbReference type="ARBA" id="ARBA00005119"/>
    </source>
</evidence>
<keyword evidence="10" id="KW-0548">Nucleotidyltransferase</keyword>
<keyword evidence="9" id="KW-0808">Transferase</keyword>
<dbReference type="GO" id="GO:0004605">
    <property type="term" value="F:phosphatidate cytidylyltransferase activity"/>
    <property type="evidence" value="ECO:0007669"/>
    <property type="project" value="UniProtKB-EC"/>
</dbReference>
<organism evidence="21">
    <name type="scientific">Schizophyllum commune (strain H4-8 / FGSC 9210)</name>
    <name type="common">Split gill fungus</name>
    <dbReference type="NCBI Taxonomy" id="578458"/>
    <lineage>
        <taxon>Eukaryota</taxon>
        <taxon>Fungi</taxon>
        <taxon>Dikarya</taxon>
        <taxon>Basidiomycota</taxon>
        <taxon>Agaricomycotina</taxon>
        <taxon>Agaricomycetes</taxon>
        <taxon>Agaricomycetidae</taxon>
        <taxon>Agaricales</taxon>
        <taxon>Schizophyllaceae</taxon>
        <taxon>Schizophyllum</taxon>
    </lineage>
</organism>
<keyword evidence="11" id="KW-0999">Mitochondrion inner membrane</keyword>
<evidence type="ECO:0000256" key="13">
    <source>
        <dbReference type="ARBA" id="ARBA00023098"/>
    </source>
</evidence>
<comment type="similarity">
    <text evidence="5">Belongs to the TAM41 family.</text>
</comment>
<dbReference type="PIRSF" id="PIRSF028840">
    <property type="entry name" value="Mmp37"/>
    <property type="match status" value="1"/>
</dbReference>
<keyword evidence="14" id="KW-0496">Mitochondrion</keyword>
<dbReference type="eggNOG" id="KOG2986">
    <property type="taxonomic scope" value="Eukaryota"/>
</dbReference>
<evidence type="ECO:0000313" key="20">
    <source>
        <dbReference type="EMBL" id="EFI99489.1"/>
    </source>
</evidence>
<evidence type="ECO:0000256" key="14">
    <source>
        <dbReference type="ARBA" id="ARBA00023128"/>
    </source>
</evidence>